<keyword evidence="3" id="KW-1185">Reference proteome</keyword>
<sequence>MFRLAEIYVASYRELMTVHDEVSIAGVPWPMYKVLSVVIGLLVFGIVMIATTSAAPAVLAGAATATVTWVALRPFQRAG</sequence>
<dbReference type="AlphaFoldDB" id="A0A439DPF9"/>
<dbReference type="EMBL" id="ATDN01000034">
    <property type="protein sequence ID" value="RWA17492.1"/>
    <property type="molecule type" value="Genomic_DNA"/>
</dbReference>
<evidence type="ECO:0000313" key="3">
    <source>
        <dbReference type="Proteomes" id="UP000287177"/>
    </source>
</evidence>
<reference evidence="2 3" key="1">
    <citation type="submission" date="2013-06" db="EMBL/GenBank/DDBJ databases">
        <title>The draft sequence of the Mycobacterium elephantis genome.</title>
        <authorList>
            <person name="Pettersson F.B."/>
            <person name="Das S."/>
            <person name="Dasgupta S."/>
            <person name="Bhattacharya A."/>
            <person name="Kirsebom L.A."/>
        </authorList>
    </citation>
    <scope>NUCLEOTIDE SEQUENCE [LARGE SCALE GENOMIC DNA]</scope>
    <source>
        <strain evidence="2 3">DSM 44368</strain>
    </source>
</reference>
<keyword evidence="1" id="KW-0812">Transmembrane</keyword>
<proteinExistence type="predicted"/>
<keyword evidence="1" id="KW-1133">Transmembrane helix</keyword>
<gene>
    <name evidence="2" type="ORF">MELE44368_04935</name>
</gene>
<protein>
    <submittedName>
        <fullName evidence="2">Uncharacterized protein</fullName>
    </submittedName>
</protein>
<evidence type="ECO:0000256" key="1">
    <source>
        <dbReference type="SAM" id="Phobius"/>
    </source>
</evidence>
<accession>A0A439DPF9</accession>
<organism evidence="2 3">
    <name type="scientific">Mycolicibacterium elephantis DSM 44368</name>
    <dbReference type="NCBI Taxonomy" id="1335622"/>
    <lineage>
        <taxon>Bacteria</taxon>
        <taxon>Bacillati</taxon>
        <taxon>Actinomycetota</taxon>
        <taxon>Actinomycetes</taxon>
        <taxon>Mycobacteriales</taxon>
        <taxon>Mycobacteriaceae</taxon>
        <taxon>Mycolicibacterium</taxon>
    </lineage>
</organism>
<dbReference type="Proteomes" id="UP000287177">
    <property type="component" value="Unassembled WGS sequence"/>
</dbReference>
<evidence type="ECO:0000313" key="2">
    <source>
        <dbReference type="EMBL" id="RWA17492.1"/>
    </source>
</evidence>
<name>A0A439DPF9_9MYCO</name>
<keyword evidence="1" id="KW-0472">Membrane</keyword>
<feature type="transmembrane region" description="Helical" evidence="1">
    <location>
        <begin position="39"/>
        <end position="72"/>
    </location>
</feature>
<comment type="caution">
    <text evidence="2">The sequence shown here is derived from an EMBL/GenBank/DDBJ whole genome shotgun (WGS) entry which is preliminary data.</text>
</comment>